<dbReference type="SUPFAM" id="SSF57756">
    <property type="entry name" value="Retrovirus zinc finger-like domains"/>
    <property type="match status" value="1"/>
</dbReference>
<reference evidence="15" key="1">
    <citation type="journal article" date="2015" name="Proc. Natl. Acad. Sci. U.S.A.">
        <title>Genome sequence of the Asian Tiger mosquito, Aedes albopictus, reveals insights into its biology, genetics, and evolution.</title>
        <authorList>
            <person name="Chen X.G."/>
            <person name="Jiang X."/>
            <person name="Gu J."/>
            <person name="Xu M."/>
            <person name="Wu Y."/>
            <person name="Deng Y."/>
            <person name="Zhang C."/>
            <person name="Bonizzoni M."/>
            <person name="Dermauw W."/>
            <person name="Vontas J."/>
            <person name="Armbruster P."/>
            <person name="Huang X."/>
            <person name="Yang Y."/>
            <person name="Zhang H."/>
            <person name="He W."/>
            <person name="Peng H."/>
            <person name="Liu Y."/>
            <person name="Wu K."/>
            <person name="Chen J."/>
            <person name="Lirakis M."/>
            <person name="Topalis P."/>
            <person name="Van Leeuwen T."/>
            <person name="Hall A.B."/>
            <person name="Jiang X."/>
            <person name="Thorpe C."/>
            <person name="Mueller R.L."/>
            <person name="Sun C."/>
            <person name="Waterhouse R.M."/>
            <person name="Yan G."/>
            <person name="Tu Z.J."/>
            <person name="Fang X."/>
            <person name="James A.A."/>
        </authorList>
    </citation>
    <scope>NUCLEOTIDE SEQUENCE [LARGE SCALE GENOMIC DNA]</scope>
    <source>
        <strain evidence="15">Foshan</strain>
    </source>
</reference>
<dbReference type="EnsemblMetazoa" id="AALFPA23_003445.R3818">
    <property type="protein sequence ID" value="AALFPA23_003445.P3818"/>
    <property type="gene ID" value="AALFPA23_003445"/>
</dbReference>
<evidence type="ECO:0000256" key="10">
    <source>
        <dbReference type="PROSITE-ProRule" id="PRU00047"/>
    </source>
</evidence>
<feature type="domain" description="Integrase catalytic" evidence="13">
    <location>
        <begin position="1107"/>
        <end position="1259"/>
    </location>
</feature>
<dbReference type="EC" id="2.7.7.49" evidence="1"/>
<dbReference type="PANTHER" id="PTHR37984:SF5">
    <property type="entry name" value="PROTEIN NYNRIN-LIKE"/>
    <property type="match status" value="1"/>
</dbReference>
<evidence type="ECO:0000256" key="11">
    <source>
        <dbReference type="SAM" id="MobiDB-lite"/>
    </source>
</evidence>
<keyword evidence="10" id="KW-0479">Metal-binding</keyword>
<keyword evidence="7" id="KW-0378">Hydrolase</keyword>
<evidence type="ECO:0000259" key="12">
    <source>
        <dbReference type="PROSITE" id="PS50158"/>
    </source>
</evidence>
<keyword evidence="9" id="KW-0511">Multifunctional enzyme</keyword>
<feature type="domain" description="CCHC-type" evidence="12">
    <location>
        <begin position="269"/>
        <end position="283"/>
    </location>
</feature>
<dbReference type="RefSeq" id="XP_062713385.1">
    <property type="nucleotide sequence ID" value="XM_062857401.1"/>
</dbReference>
<keyword evidence="10" id="KW-0862">Zinc</keyword>
<dbReference type="InterPro" id="IPR043128">
    <property type="entry name" value="Rev_trsase/Diguanyl_cyclase"/>
</dbReference>
<dbReference type="InterPro" id="IPR041588">
    <property type="entry name" value="Integrase_H2C2"/>
</dbReference>
<dbReference type="SMART" id="SM00343">
    <property type="entry name" value="ZnF_C2HC"/>
    <property type="match status" value="2"/>
</dbReference>
<dbReference type="SUPFAM" id="SSF56672">
    <property type="entry name" value="DNA/RNA polymerases"/>
    <property type="match status" value="1"/>
</dbReference>
<dbReference type="SUPFAM" id="SSF50630">
    <property type="entry name" value="Acid proteases"/>
    <property type="match status" value="1"/>
</dbReference>
<evidence type="ECO:0000256" key="6">
    <source>
        <dbReference type="ARBA" id="ARBA00022750"/>
    </source>
</evidence>
<dbReference type="InterPro" id="IPR001584">
    <property type="entry name" value="Integrase_cat-core"/>
</dbReference>
<dbReference type="PROSITE" id="PS50994">
    <property type="entry name" value="INTEGRASE"/>
    <property type="match status" value="1"/>
</dbReference>
<evidence type="ECO:0000256" key="9">
    <source>
        <dbReference type="ARBA" id="ARBA00023268"/>
    </source>
</evidence>
<dbReference type="InterPro" id="IPR050951">
    <property type="entry name" value="Retrovirus_Pol_polyprotein"/>
</dbReference>
<feature type="compositionally biased region" description="Polar residues" evidence="11">
    <location>
        <begin position="1367"/>
        <end position="1377"/>
    </location>
</feature>
<keyword evidence="6" id="KW-0064">Aspartyl protease</keyword>
<keyword evidence="10" id="KW-0863">Zinc-finger</keyword>
<dbReference type="Gene3D" id="2.40.70.10">
    <property type="entry name" value="Acid Proteases"/>
    <property type="match status" value="1"/>
</dbReference>
<evidence type="ECO:0000256" key="1">
    <source>
        <dbReference type="ARBA" id="ARBA00012493"/>
    </source>
</evidence>
<dbReference type="Gene3D" id="3.30.70.270">
    <property type="match status" value="2"/>
</dbReference>
<dbReference type="InterPro" id="IPR021109">
    <property type="entry name" value="Peptidase_aspartic_dom_sf"/>
</dbReference>
<dbReference type="Pfam" id="PF17919">
    <property type="entry name" value="RT_RNaseH_2"/>
    <property type="match status" value="1"/>
</dbReference>
<keyword evidence="8" id="KW-0238">DNA-binding</keyword>
<dbReference type="InterPro" id="IPR001878">
    <property type="entry name" value="Znf_CCHC"/>
</dbReference>
<reference evidence="14" key="2">
    <citation type="submission" date="2025-05" db="UniProtKB">
        <authorList>
            <consortium name="EnsemblMetazoa"/>
        </authorList>
    </citation>
    <scope>IDENTIFICATION</scope>
    <source>
        <strain evidence="14">Foshan</strain>
    </source>
</reference>
<keyword evidence="2" id="KW-0645">Protease</keyword>
<feature type="compositionally biased region" description="Polar residues" evidence="11">
    <location>
        <begin position="1387"/>
        <end position="1405"/>
    </location>
</feature>
<evidence type="ECO:0000256" key="2">
    <source>
        <dbReference type="ARBA" id="ARBA00022670"/>
    </source>
</evidence>
<dbReference type="InterPro" id="IPR043502">
    <property type="entry name" value="DNA/RNA_pol_sf"/>
</dbReference>
<organism evidence="14 15">
    <name type="scientific">Aedes albopictus</name>
    <name type="common">Asian tiger mosquito</name>
    <name type="synonym">Stegomyia albopicta</name>
    <dbReference type="NCBI Taxonomy" id="7160"/>
    <lineage>
        <taxon>Eukaryota</taxon>
        <taxon>Metazoa</taxon>
        <taxon>Ecdysozoa</taxon>
        <taxon>Arthropoda</taxon>
        <taxon>Hexapoda</taxon>
        <taxon>Insecta</taxon>
        <taxon>Pterygota</taxon>
        <taxon>Neoptera</taxon>
        <taxon>Endopterygota</taxon>
        <taxon>Diptera</taxon>
        <taxon>Nematocera</taxon>
        <taxon>Culicoidea</taxon>
        <taxon>Culicidae</taxon>
        <taxon>Culicinae</taxon>
        <taxon>Aedini</taxon>
        <taxon>Aedes</taxon>
        <taxon>Stegomyia</taxon>
    </lineage>
</organism>
<dbReference type="InterPro" id="IPR036875">
    <property type="entry name" value="Znf_CCHC_sf"/>
</dbReference>
<evidence type="ECO:0000256" key="5">
    <source>
        <dbReference type="ARBA" id="ARBA00022722"/>
    </source>
</evidence>
<evidence type="ECO:0000313" key="15">
    <source>
        <dbReference type="Proteomes" id="UP000069940"/>
    </source>
</evidence>
<evidence type="ECO:0000256" key="4">
    <source>
        <dbReference type="ARBA" id="ARBA00022695"/>
    </source>
</evidence>
<dbReference type="Gene3D" id="4.10.60.10">
    <property type="entry name" value="Zinc finger, CCHC-type"/>
    <property type="match status" value="1"/>
</dbReference>
<dbReference type="Pfam" id="PF00078">
    <property type="entry name" value="RVT_1"/>
    <property type="match status" value="1"/>
</dbReference>
<dbReference type="InterPro" id="IPR012337">
    <property type="entry name" value="RNaseH-like_sf"/>
</dbReference>
<dbReference type="CDD" id="cd01647">
    <property type="entry name" value="RT_LTR"/>
    <property type="match status" value="1"/>
</dbReference>
<evidence type="ECO:0000256" key="7">
    <source>
        <dbReference type="ARBA" id="ARBA00022759"/>
    </source>
</evidence>
<accession>A0ABM1XW83</accession>
<feature type="region of interest" description="Disordered" evidence="11">
    <location>
        <begin position="1358"/>
        <end position="1442"/>
    </location>
</feature>
<dbReference type="Gene3D" id="3.10.10.10">
    <property type="entry name" value="HIV Type 1 Reverse Transcriptase, subunit A, domain 1"/>
    <property type="match status" value="1"/>
</dbReference>
<keyword evidence="5" id="KW-0540">Nuclease</keyword>
<evidence type="ECO:0000256" key="8">
    <source>
        <dbReference type="ARBA" id="ARBA00023125"/>
    </source>
</evidence>
<keyword evidence="15" id="KW-1185">Reference proteome</keyword>
<dbReference type="PROSITE" id="PS50158">
    <property type="entry name" value="ZF_CCHC"/>
    <property type="match status" value="1"/>
</dbReference>
<evidence type="ECO:0000259" key="13">
    <source>
        <dbReference type="PROSITE" id="PS50994"/>
    </source>
</evidence>
<keyword evidence="7" id="KW-0255">Endonuclease</keyword>
<dbReference type="InterPro" id="IPR036397">
    <property type="entry name" value="RNaseH_sf"/>
</dbReference>
<proteinExistence type="predicted"/>
<feature type="region of interest" description="Disordered" evidence="11">
    <location>
        <begin position="245"/>
        <end position="267"/>
    </location>
</feature>
<dbReference type="Pfam" id="PF00665">
    <property type="entry name" value="rve"/>
    <property type="match status" value="1"/>
</dbReference>
<dbReference type="PANTHER" id="PTHR37984">
    <property type="entry name" value="PROTEIN CBG26694"/>
    <property type="match status" value="1"/>
</dbReference>
<evidence type="ECO:0000313" key="14">
    <source>
        <dbReference type="EnsemblMetazoa" id="AALFPA23_003445.P3818"/>
    </source>
</evidence>
<sequence>MATTTGTEGAGSGSTGAGAGLAAGASTGSVAGAGGGAGAAHGVFPFAGMQSSFIIDPFDRHKMKWSRWVERLEGAFNLFDVQPDTRLFLLLHFMGGETYDILCDKLAPEKPQQRTYADIVAALEDHFNPEPLEILENFRFKCRRQGDDRPDESIDEYLIALRKLAITCKFGDYLNTALRNQFVFGLKDRAIQARLLEVRNLTLTRARDMAVSMELSSKGGREIQSKQDRPDVNLVDRQRSYKVQVKGAKRNKTNKDTGAGKTGESKGECYRCGSPTHFANKCPHIHTVCNFCKVVGHLQRVCLKAKKTVRSAKSSAHLLEEDSTADSNKNEVVTLEELCKLDAVAEPLGSKFWLDVKVDGKEVRFEVDTGAPVSIINVDDHRRFFGGKKLRPPNMELVSFCNTNIGIEGMLDVAVEYGAERVSLPLYVTSMRKHPLLGRQWMRRLRIDLNDVAYSVVHAFAAAAVPVPGRVTTKLPKVPATIAAATTVPERVPVELPKVSTADVKALVQRYANLYDDSIGKIRDLSAKLRLQPDAVPVYIKARPVPFSLRGAVEQELEKLVKDGVLEKVNHSAWATPVVPVMKANNRVRLCGDYKITVNPNLVVDEHPLPTMEELFANVAGGDKFSKIDLTQAYLQLEVEEEDREVLTLSTHKGLYRPTRLMYGVASAPAIWQRLMEEILSGIPGVTVFLDDIRVTGPNDQEHLRRLTEVLKRLSTYNMRINIDKCQFFTDEIEYCGYRIDKTGIHKVRSKVEAVQNMPTPANKDQVRSFVGLINYYGRFFPNLSTTLYPLNNLLKNAVPFVWSKQCQAAFDSVKQEMQSDRFLVHYNPSLPLVLATDASPYGVGAVLSHVYADGSERPISYASQTLNATQQAYKQVDWEAYAIIFGVRRFYQYLYGRRFILVTDNEPLKQILSDTKGLPKMSALRMQHYAIFLQSFDYSIQFRPTKQHGNADAFSRLPLKEKVPDNVIEETDMLEVNMIETLPITVEELAKATAADHTVKALLEGLRTERSIEPGHRFGVDQSEFTVQKGCILRGIRVYVPSSLRNRVLSELHSTHFGMTRLKSLARGYVWWQGIDGQIEEMVRNCSCCQSTRAEPAKAPTHCWQQPVRPFERIHVDFAGPFMQSYFIVLVDAYTKWPVVKILNNITTATTIQVCREYFATYGIPSVLVSDHGVQFTSEAFQDFLWKNGIYHKMGAPYHPSTNGLAERFIGTFKAKLKSLKCDKAMLQAELCNVLITYRNTIHPATGQSPAMMVYNRPLRSRLDLMIPNPETARKDVTEKVRSIPKGARVAARDYIDSDKWKYGVIAEKLGKLHYHVQLDDGRTWKRHIDQLREVGSRLESTRVPLPCELPNIPAVVSPQAKDTGPNISAGNNVSNEPVAEPDFQPPSSLTDKTSAGVDNTNQPVAVVPGSTASVPPVQRDYRQSPRRSGRATRPPTRLDL</sequence>
<protein>
    <recommendedName>
        <fullName evidence="1">RNA-directed DNA polymerase</fullName>
        <ecNumber evidence="1">2.7.7.49</ecNumber>
    </recommendedName>
</protein>
<evidence type="ECO:0000256" key="3">
    <source>
        <dbReference type="ARBA" id="ARBA00022679"/>
    </source>
</evidence>
<dbReference type="InterPro" id="IPR041577">
    <property type="entry name" value="RT_RNaseH_2"/>
</dbReference>
<keyword evidence="4" id="KW-0548">Nucleotidyltransferase</keyword>
<dbReference type="Gene3D" id="1.10.340.70">
    <property type="match status" value="1"/>
</dbReference>
<dbReference type="InterPro" id="IPR000477">
    <property type="entry name" value="RT_dom"/>
</dbReference>
<dbReference type="GeneID" id="115256768"/>
<name>A0ABM1XW83_AEDAL</name>
<dbReference type="Gene3D" id="3.30.420.10">
    <property type="entry name" value="Ribonuclease H-like superfamily/Ribonuclease H"/>
    <property type="match status" value="1"/>
</dbReference>
<keyword evidence="3" id="KW-0808">Transferase</keyword>
<dbReference type="SUPFAM" id="SSF53098">
    <property type="entry name" value="Ribonuclease H-like"/>
    <property type="match status" value="1"/>
</dbReference>
<dbReference type="Pfam" id="PF17921">
    <property type="entry name" value="Integrase_H2C2"/>
    <property type="match status" value="1"/>
</dbReference>
<dbReference type="CDD" id="cd09274">
    <property type="entry name" value="RNase_HI_RT_Ty3"/>
    <property type="match status" value="1"/>
</dbReference>
<dbReference type="Proteomes" id="UP000069940">
    <property type="component" value="Unassembled WGS sequence"/>
</dbReference>